<evidence type="ECO:0000313" key="2">
    <source>
        <dbReference type="EMBL" id="GAA0872115.1"/>
    </source>
</evidence>
<evidence type="ECO:0000313" key="3">
    <source>
        <dbReference type="Proteomes" id="UP001500507"/>
    </source>
</evidence>
<keyword evidence="3" id="KW-1185">Reference proteome</keyword>
<evidence type="ECO:0000256" key="1">
    <source>
        <dbReference type="SAM" id="Coils"/>
    </source>
</evidence>
<reference evidence="3" key="1">
    <citation type="journal article" date="2019" name="Int. J. Syst. Evol. Microbiol.">
        <title>The Global Catalogue of Microorganisms (GCM) 10K type strain sequencing project: providing services to taxonomists for standard genome sequencing and annotation.</title>
        <authorList>
            <consortium name="The Broad Institute Genomics Platform"/>
            <consortium name="The Broad Institute Genome Sequencing Center for Infectious Disease"/>
            <person name="Wu L."/>
            <person name="Ma J."/>
        </authorList>
    </citation>
    <scope>NUCLEOTIDE SEQUENCE [LARGE SCALE GENOMIC DNA]</scope>
    <source>
        <strain evidence="3">JCM 16082</strain>
    </source>
</reference>
<proteinExistence type="predicted"/>
<dbReference type="EMBL" id="BAAAFG010000013">
    <property type="protein sequence ID" value="GAA0872115.1"/>
    <property type="molecule type" value="Genomic_DNA"/>
</dbReference>
<gene>
    <name evidence="2" type="ORF">GCM10009117_12620</name>
</gene>
<dbReference type="Proteomes" id="UP001500507">
    <property type="component" value="Unassembled WGS sequence"/>
</dbReference>
<comment type="caution">
    <text evidence="2">The sequence shown here is derived from an EMBL/GenBank/DDBJ whole genome shotgun (WGS) entry which is preliminary data.</text>
</comment>
<protein>
    <recommendedName>
        <fullName evidence="4">GAF domain-containing protein</fullName>
    </recommendedName>
</protein>
<feature type="coiled-coil region" evidence="1">
    <location>
        <begin position="497"/>
        <end position="551"/>
    </location>
</feature>
<organism evidence="2 3">
    <name type="scientific">Gangjinia marincola</name>
    <dbReference type="NCBI Taxonomy" id="578463"/>
    <lineage>
        <taxon>Bacteria</taxon>
        <taxon>Pseudomonadati</taxon>
        <taxon>Bacteroidota</taxon>
        <taxon>Flavobacteriia</taxon>
        <taxon>Flavobacteriales</taxon>
        <taxon>Flavobacteriaceae</taxon>
        <taxon>Gangjinia</taxon>
    </lineage>
</organism>
<dbReference type="SUPFAM" id="SSF55781">
    <property type="entry name" value="GAF domain-like"/>
    <property type="match status" value="1"/>
</dbReference>
<accession>A0ABP3XUR3</accession>
<name>A0ABP3XUR3_9FLAO</name>
<sequence length="787" mass="92967">MRFVSDDFPLKINISFKKLFSVYEQYLNEDNELLILKADRILRLKEDYPKLVSGLTNKEEVEAHRDQIDLALSDIFTDPLQDNEIKLASIPFDNSILKSTRRYNRIIEAAGEDFEPTLRNFDEDQFYIMGCSFILMFYYNHNIDFRRPFLYDIPSENGITRYYRVMYNADFVSVEKTENSVEITQEDVDELLDNFNNIDLWREKFPPRSWNFKGFTVASLFDITTDVALSTFKENLLKAEDSIEFVDNFTNTFKAIFNLPELSLGFSEYNDEEKTFERIPFGNFKSYILNKDDEGFCQDLLCKGSYYSLIGRGETFSISDVERYLQADKTEILYNNLLEQGIRSAILAPINKHGKFLGTLEITSPNVRELNSINANKLKDIMPFLVEAISQSRDRIEDQLELIIQDECTSIHPSVYWKFRKEAKRYLKATMKGEQASFREIVFDDVYPLYGQIDIKGSSDSRNIAIQKDLVIQLKRVKEILYKAHEISPMPIYSEMLYQVEELLEEIKDELQVDTEQRIAHFISKEIKSVLNHLRDSKDELRHEIQDYLTDLDNELGLIYKHRADFDDSVMIINKRLSRLLDQKQKAAQKMYPHFYERFKTDGVEHNMYIGESITKEDSFNEIYLYNLRLWQLQVMCEMENEYYRLKKTLPVDLDVASMILAFQTSLSVRFRMDEKRFDVDGTYNARYEVVKKRVDKANIKGTQERITQPGKIAIIYSQKSDQREYLRYIKFLQSKKYLDDKIEKLELQDLQGVTGLKALRVKVLYRLDEDEKEYYTYEDLMQEINA</sequence>
<dbReference type="RefSeq" id="WP_343764957.1">
    <property type="nucleotide sequence ID" value="NZ_BAAAFG010000013.1"/>
</dbReference>
<keyword evidence="1" id="KW-0175">Coiled coil</keyword>
<evidence type="ECO:0008006" key="4">
    <source>
        <dbReference type="Google" id="ProtNLM"/>
    </source>
</evidence>